<evidence type="ECO:0000256" key="1">
    <source>
        <dbReference type="ARBA" id="ARBA00008520"/>
    </source>
</evidence>
<dbReference type="GO" id="GO:0055085">
    <property type="term" value="P:transmembrane transport"/>
    <property type="evidence" value="ECO:0007669"/>
    <property type="project" value="InterPro"/>
</dbReference>
<protein>
    <submittedName>
        <fullName evidence="5">Sugar ABC transporter substrate-binding protein</fullName>
    </submittedName>
</protein>
<feature type="chain" id="PRO_5038546900" evidence="4">
    <location>
        <begin position="24"/>
        <end position="446"/>
    </location>
</feature>
<gene>
    <name evidence="5" type="ORF">G1H11_23165</name>
</gene>
<dbReference type="Proteomes" id="UP000469185">
    <property type="component" value="Unassembled WGS sequence"/>
</dbReference>
<evidence type="ECO:0000256" key="3">
    <source>
        <dbReference type="ARBA" id="ARBA00022729"/>
    </source>
</evidence>
<dbReference type="RefSeq" id="WP_163820993.1">
    <property type="nucleotide sequence ID" value="NZ_JAAGOB010000017.1"/>
</dbReference>
<evidence type="ECO:0000313" key="6">
    <source>
        <dbReference type="Proteomes" id="UP000469185"/>
    </source>
</evidence>
<accession>A0A6N9YTB1</accession>
<dbReference type="AlphaFoldDB" id="A0A6N9YTB1"/>
<dbReference type="PANTHER" id="PTHR43649">
    <property type="entry name" value="ARABINOSE-BINDING PROTEIN-RELATED"/>
    <property type="match status" value="1"/>
</dbReference>
<dbReference type="PROSITE" id="PS01037">
    <property type="entry name" value="SBP_BACTERIAL_1"/>
    <property type="match status" value="1"/>
</dbReference>
<evidence type="ECO:0000256" key="4">
    <source>
        <dbReference type="SAM" id="SignalP"/>
    </source>
</evidence>
<organism evidence="5 6">
    <name type="scientific">Phytoactinopolyspora alkaliphila</name>
    <dbReference type="NCBI Taxonomy" id="1783498"/>
    <lineage>
        <taxon>Bacteria</taxon>
        <taxon>Bacillati</taxon>
        <taxon>Actinomycetota</taxon>
        <taxon>Actinomycetes</taxon>
        <taxon>Jiangellales</taxon>
        <taxon>Jiangellaceae</taxon>
        <taxon>Phytoactinopolyspora</taxon>
    </lineage>
</organism>
<keyword evidence="2" id="KW-0813">Transport</keyword>
<reference evidence="5 6" key="1">
    <citation type="submission" date="2020-02" db="EMBL/GenBank/DDBJ databases">
        <authorList>
            <person name="Li X.-J."/>
            <person name="Feng X.-M."/>
        </authorList>
    </citation>
    <scope>NUCLEOTIDE SEQUENCE [LARGE SCALE GENOMIC DNA]</scope>
    <source>
        <strain evidence="5 6">CGMCC 4.7225</strain>
    </source>
</reference>
<keyword evidence="6" id="KW-1185">Reference proteome</keyword>
<dbReference type="Pfam" id="PF01547">
    <property type="entry name" value="SBP_bac_1"/>
    <property type="match status" value="1"/>
</dbReference>
<name>A0A6N9YTB1_9ACTN</name>
<dbReference type="InterPro" id="IPR006061">
    <property type="entry name" value="SBP_1_CS"/>
</dbReference>
<evidence type="ECO:0000256" key="2">
    <source>
        <dbReference type="ARBA" id="ARBA00022448"/>
    </source>
</evidence>
<dbReference type="EMBL" id="JAAGOB010000017">
    <property type="protein sequence ID" value="NED98205.1"/>
    <property type="molecule type" value="Genomic_DNA"/>
</dbReference>
<dbReference type="SUPFAM" id="SSF53850">
    <property type="entry name" value="Periplasmic binding protein-like II"/>
    <property type="match status" value="1"/>
</dbReference>
<dbReference type="PANTHER" id="PTHR43649:SF14">
    <property type="entry name" value="BLR3389 PROTEIN"/>
    <property type="match status" value="1"/>
</dbReference>
<dbReference type="InterPro" id="IPR006311">
    <property type="entry name" value="TAT_signal"/>
</dbReference>
<keyword evidence="3 4" id="KW-0732">Signal</keyword>
<dbReference type="Gene3D" id="3.40.190.10">
    <property type="entry name" value="Periplasmic binding protein-like II"/>
    <property type="match status" value="3"/>
</dbReference>
<dbReference type="InterPro" id="IPR006059">
    <property type="entry name" value="SBP"/>
</dbReference>
<comment type="similarity">
    <text evidence="1">Belongs to the bacterial solute-binding protein 1 family.</text>
</comment>
<comment type="caution">
    <text evidence="5">The sequence shown here is derived from an EMBL/GenBank/DDBJ whole genome shotgun (WGS) entry which is preliminary data.</text>
</comment>
<dbReference type="CDD" id="cd13585">
    <property type="entry name" value="PBP2_TMBP_like"/>
    <property type="match status" value="1"/>
</dbReference>
<evidence type="ECO:0000313" key="5">
    <source>
        <dbReference type="EMBL" id="NED98205.1"/>
    </source>
</evidence>
<feature type="signal peptide" evidence="4">
    <location>
        <begin position="1"/>
        <end position="23"/>
    </location>
</feature>
<dbReference type="PROSITE" id="PS51257">
    <property type="entry name" value="PROKAR_LIPOPROTEIN"/>
    <property type="match status" value="1"/>
</dbReference>
<sequence length="446" mass="47566">MTMQRRRAMSAAALTGAVALTLAACGSDDSGPTDGEAAEEVQNVLEEGGELTIWAWEPTLDQVVQDFEAEYPQVSIDLVNAGSGNDQYTALQNAISAGSGIPDLAHIEYFALSQFALSEALVDLSQFGAGELDGTYTPGPWNAVNQDGAVYGLPMDSGPMALYYNQTVFDEHGIDVPTTWDEYVQAGRDLQAADPDVYIANDTGEAGFITSLMWQAGAQPFQVEGTDVTIDFSEEATVKVAETWQQLIDEELVAPITGWTDEWYQGLADGTIATLAAGAWMPANFESGVPGASGDWRAAPLPQWREGATSSAENGGSALAIMANGENSNEALAYAFLEYANAGPGVQTKIDQGLFPGTSEHLADEEFLNAEFEYFDGQQANQVFAESAANVPEGWSYLPFQVYANSIFSDTVGQAYISGTSLTEGLQAWQDALVTFGNDQGFSVNQ</sequence>
<proteinExistence type="inferred from homology"/>
<dbReference type="InterPro" id="IPR050490">
    <property type="entry name" value="Bact_solute-bd_prot1"/>
</dbReference>
<dbReference type="PROSITE" id="PS51318">
    <property type="entry name" value="TAT"/>
    <property type="match status" value="1"/>
</dbReference>